<accession>A0A1H1S5K9</accession>
<keyword evidence="5 7" id="KW-0472">Membrane</keyword>
<evidence type="ECO:0000256" key="1">
    <source>
        <dbReference type="ARBA" id="ARBA00004651"/>
    </source>
</evidence>
<dbReference type="InterPro" id="IPR052159">
    <property type="entry name" value="Competence_DNA_uptake"/>
</dbReference>
<feature type="transmembrane region" description="Helical" evidence="7">
    <location>
        <begin position="293"/>
        <end position="310"/>
    </location>
</feature>
<evidence type="ECO:0000313" key="10">
    <source>
        <dbReference type="EMBL" id="SDS43026.1"/>
    </source>
</evidence>
<dbReference type="Proteomes" id="UP000893823">
    <property type="component" value="Unassembled WGS sequence"/>
</dbReference>
<evidence type="ECO:0000259" key="8">
    <source>
        <dbReference type="SMART" id="SM00849"/>
    </source>
</evidence>
<evidence type="ECO:0000256" key="3">
    <source>
        <dbReference type="ARBA" id="ARBA00022692"/>
    </source>
</evidence>
<feature type="region of interest" description="Disordered" evidence="6">
    <location>
        <begin position="121"/>
        <end position="140"/>
    </location>
</feature>
<dbReference type="InterPro" id="IPR001279">
    <property type="entry name" value="Metallo-B-lactamas"/>
</dbReference>
<keyword evidence="2" id="KW-1003">Cell membrane</keyword>
<dbReference type="SMART" id="SM00849">
    <property type="entry name" value="Lactamase_B"/>
    <property type="match status" value="1"/>
</dbReference>
<reference evidence="11" key="2">
    <citation type="submission" date="2016-10" db="EMBL/GenBank/DDBJ databases">
        <authorList>
            <person name="Varghese N."/>
            <person name="Submissions S."/>
        </authorList>
    </citation>
    <scope>NUCLEOTIDE SEQUENCE [LARGE SCALE GENOMIC DNA]</scope>
    <source>
        <strain evidence="11">CPCC 202695</strain>
    </source>
</reference>
<feature type="transmembrane region" description="Helical" evidence="7">
    <location>
        <begin position="362"/>
        <end position="384"/>
    </location>
</feature>
<evidence type="ECO:0000313" key="12">
    <source>
        <dbReference type="Proteomes" id="UP000893823"/>
    </source>
</evidence>
<dbReference type="STRING" id="589382.SAMN04489721_1308"/>
<feature type="transmembrane region" description="Helical" evidence="7">
    <location>
        <begin position="391"/>
        <end position="412"/>
    </location>
</feature>
<feature type="region of interest" description="Disordered" evidence="6">
    <location>
        <begin position="810"/>
        <end position="840"/>
    </location>
</feature>
<feature type="transmembrane region" description="Helical" evidence="7">
    <location>
        <begin position="483"/>
        <end position="505"/>
    </location>
</feature>
<comment type="subcellular location">
    <subcellularLocation>
        <location evidence="1">Cell membrane</location>
        <topology evidence="1">Multi-pass membrane protein</topology>
    </subcellularLocation>
</comment>
<protein>
    <submittedName>
        <fullName evidence="10">Competence protein ComEC</fullName>
    </submittedName>
</protein>
<reference evidence="9" key="3">
    <citation type="submission" date="2022-06" db="EMBL/GenBank/DDBJ databases">
        <title>Genomic Encyclopedia of Type Strains, Phase III (KMG-III): the genomes of soil and plant-associated and newly described type strains.</title>
        <authorList>
            <person name="Whitman W."/>
        </authorList>
    </citation>
    <scope>NUCLEOTIDE SEQUENCE</scope>
    <source>
        <strain evidence="9">CPCC 202695</strain>
    </source>
</reference>
<dbReference type="NCBIfam" id="TIGR00360">
    <property type="entry name" value="ComEC_N-term"/>
    <property type="match status" value="1"/>
</dbReference>
<feature type="transmembrane region" description="Helical" evidence="7">
    <location>
        <begin position="34"/>
        <end position="54"/>
    </location>
</feature>
<keyword evidence="3 7" id="KW-0812">Transmembrane</keyword>
<dbReference type="InterPro" id="IPR036866">
    <property type="entry name" value="RibonucZ/Hydroxyglut_hydro"/>
</dbReference>
<dbReference type="EMBL" id="SODL02000006">
    <property type="protein sequence ID" value="MCP2368949.1"/>
    <property type="molecule type" value="Genomic_DNA"/>
</dbReference>
<dbReference type="Pfam" id="PF00753">
    <property type="entry name" value="Lactamase_B"/>
    <property type="match status" value="1"/>
</dbReference>
<feature type="transmembrane region" description="Helical" evidence="7">
    <location>
        <begin position="424"/>
        <end position="445"/>
    </location>
</feature>
<sequence>MRGHDLRLICPAVAAWAAAWLATGATDVAAPVWLVPAACWALAAAALVILVAGVRGTRRGRRGAMSPRPRRSSWVILGAPVLVAMACAGLSATTAATALSARQSSPLLEAAATRQPIELTVRLDSSPRPETGSPWGGEGSQRARATLLAVDGRDAPALALDVSIPDVDAPSPRVGFGSRLELAGRVGELPGSERAAFRFRASEIVVVGPAPPLVAWTHPLRAGLADGAERLGGDGGALVPGLAIGDTSRLRSDLEEAMAGASLTHLTAVSGANCALVTALAFWAAGAMRLRRSIRVIVALVALGGFVVLVTPESSVVRAAAMAVVVLVACATGRTGGGVPALGLATIVLLVVDPWYSRDFGFALSVCATAGLVLGSGPLAALLGRWMPRTFALVLAVPLAAQLACQPVLVLLEPVVPVYGVPANLLAAPAAPIATMAGLVGCLLLPVLPSAGFAALQVAWLPASWIALLARGVESMPFQAVPWLPDAGGAVLCAASIGAGVVLAVRSRPGRIPRAVRVAAAITLCLSLAVPVGVAAGRPVLVHATLPADWDVLQCDVGQGDAVLVRDGGAVLLIDTGPDPARLAGCLSLTGVDRLDLAIITHWDADHAGGAEAIAGRVDVVLHGPLDGRRSDRALDPLARGGAELVQVGAGATGRLGDARWRVLWPPARADPGNDASVVLDLIADGYRAVFLGDLGAEAQAALLREHDLGRADVVKVAHHGSADQDPALYRELAASVGFIGVGAANGYGHPTPSLLGLLAEVGTVPVRSDRSGAGALVVDGGRFALWSERGDPSAVSPDAQERIGVTHQPERRPWGQMTARGRSDRAVAFPRRSPGGGSATVVQVSASTIRSPPAALASYIARSAARMRCSALRPLEGGAHATPMLAFSREWVDATSSSP</sequence>
<dbReference type="PANTHER" id="PTHR30619">
    <property type="entry name" value="DNA INTERNALIZATION/COMPETENCE PROTEIN COMEC/REC2"/>
    <property type="match status" value="1"/>
</dbReference>
<feature type="domain" description="Metallo-beta-lactamase" evidence="8">
    <location>
        <begin position="559"/>
        <end position="745"/>
    </location>
</feature>
<organism evidence="10 11">
    <name type="scientific">Agromyces flavus</name>
    <dbReference type="NCBI Taxonomy" id="589382"/>
    <lineage>
        <taxon>Bacteria</taxon>
        <taxon>Bacillati</taxon>
        <taxon>Actinomycetota</taxon>
        <taxon>Actinomycetes</taxon>
        <taxon>Micrococcales</taxon>
        <taxon>Microbacteriaceae</taxon>
        <taxon>Agromyces</taxon>
    </lineage>
</organism>
<keyword evidence="4 7" id="KW-1133">Transmembrane helix</keyword>
<evidence type="ECO:0000256" key="4">
    <source>
        <dbReference type="ARBA" id="ARBA00022989"/>
    </source>
</evidence>
<dbReference type="Proteomes" id="UP000199482">
    <property type="component" value="Chromosome I"/>
</dbReference>
<dbReference type="EMBL" id="LT629755">
    <property type="protein sequence ID" value="SDS43026.1"/>
    <property type="molecule type" value="Genomic_DNA"/>
</dbReference>
<dbReference type="Gene3D" id="3.60.15.10">
    <property type="entry name" value="Ribonuclease Z/Hydroxyacylglutathione hydrolase-like"/>
    <property type="match status" value="1"/>
</dbReference>
<keyword evidence="12" id="KW-1185">Reference proteome</keyword>
<evidence type="ECO:0000256" key="7">
    <source>
        <dbReference type="SAM" id="Phobius"/>
    </source>
</evidence>
<name>A0A1H1S5K9_9MICO</name>
<dbReference type="InterPro" id="IPR035681">
    <property type="entry name" value="ComA-like_MBL"/>
</dbReference>
<gene>
    <name evidence="9" type="ORF">BCL57_003128</name>
    <name evidence="10" type="ORF">SAMN04489721_1308</name>
</gene>
<feature type="transmembrane region" description="Helical" evidence="7">
    <location>
        <begin position="517"/>
        <end position="537"/>
    </location>
</feature>
<dbReference type="CDD" id="cd07731">
    <property type="entry name" value="ComA-like_MBL-fold"/>
    <property type="match status" value="1"/>
</dbReference>
<dbReference type="GO" id="GO:0005886">
    <property type="term" value="C:plasma membrane"/>
    <property type="evidence" value="ECO:0007669"/>
    <property type="project" value="UniProtKB-SubCell"/>
</dbReference>
<feature type="transmembrane region" description="Helical" evidence="7">
    <location>
        <begin position="339"/>
        <end position="356"/>
    </location>
</feature>
<dbReference type="AlphaFoldDB" id="A0A1H1S5K9"/>
<evidence type="ECO:0000256" key="5">
    <source>
        <dbReference type="ARBA" id="ARBA00023136"/>
    </source>
</evidence>
<evidence type="ECO:0000256" key="6">
    <source>
        <dbReference type="SAM" id="MobiDB-lite"/>
    </source>
</evidence>
<evidence type="ECO:0000313" key="11">
    <source>
        <dbReference type="Proteomes" id="UP000199482"/>
    </source>
</evidence>
<dbReference type="InterPro" id="IPR004477">
    <property type="entry name" value="ComEC_N"/>
</dbReference>
<evidence type="ECO:0000313" key="9">
    <source>
        <dbReference type="EMBL" id="MCP2368949.1"/>
    </source>
</evidence>
<evidence type="ECO:0000256" key="2">
    <source>
        <dbReference type="ARBA" id="ARBA00022475"/>
    </source>
</evidence>
<feature type="transmembrane region" description="Helical" evidence="7">
    <location>
        <begin position="452"/>
        <end position="471"/>
    </location>
</feature>
<proteinExistence type="predicted"/>
<reference evidence="10" key="1">
    <citation type="submission" date="2016-10" db="EMBL/GenBank/DDBJ databases">
        <authorList>
            <person name="de Groot N.N."/>
        </authorList>
    </citation>
    <scope>NUCLEOTIDE SEQUENCE [LARGE SCALE GENOMIC DNA]</scope>
    <source>
        <strain evidence="10">CPCC 202695</strain>
    </source>
</reference>
<feature type="transmembrane region" description="Helical" evidence="7">
    <location>
        <begin position="74"/>
        <end position="99"/>
    </location>
</feature>
<dbReference type="PANTHER" id="PTHR30619:SF1">
    <property type="entry name" value="RECOMBINATION PROTEIN 2"/>
    <property type="match status" value="1"/>
</dbReference>
<dbReference type="SUPFAM" id="SSF56281">
    <property type="entry name" value="Metallo-hydrolase/oxidoreductase"/>
    <property type="match status" value="1"/>
</dbReference>
<dbReference type="Pfam" id="PF03772">
    <property type="entry name" value="Competence"/>
    <property type="match status" value="1"/>
</dbReference>